<name>A0A167ABB8_9GAMM</name>
<proteinExistence type="predicted"/>
<dbReference type="Proteomes" id="UP000076643">
    <property type="component" value="Unassembled WGS sequence"/>
</dbReference>
<keyword evidence="2" id="KW-1185">Reference proteome</keyword>
<dbReference type="PATRIC" id="fig|1365250.3.peg.543"/>
<protein>
    <submittedName>
        <fullName evidence="1">Uncharacterized protein</fullName>
    </submittedName>
</protein>
<dbReference type="EMBL" id="AUYB01000046">
    <property type="protein sequence ID" value="KZN45186.1"/>
    <property type="molecule type" value="Genomic_DNA"/>
</dbReference>
<dbReference type="AlphaFoldDB" id="A0A167ABB8"/>
<organism evidence="1 2">
    <name type="scientific">Pseudoalteromonas luteoviolacea DSM 6061</name>
    <dbReference type="NCBI Taxonomy" id="1365250"/>
    <lineage>
        <taxon>Bacteria</taxon>
        <taxon>Pseudomonadati</taxon>
        <taxon>Pseudomonadota</taxon>
        <taxon>Gammaproteobacteria</taxon>
        <taxon>Alteromonadales</taxon>
        <taxon>Pseudoalteromonadaceae</taxon>
        <taxon>Pseudoalteromonas</taxon>
    </lineage>
</organism>
<evidence type="ECO:0000313" key="2">
    <source>
        <dbReference type="Proteomes" id="UP000076643"/>
    </source>
</evidence>
<reference evidence="1 2" key="1">
    <citation type="submission" date="2013-07" db="EMBL/GenBank/DDBJ databases">
        <title>Comparative Genomic and Metabolomic Analysis of Twelve Strains of Pseudoalteromonas luteoviolacea.</title>
        <authorList>
            <person name="Vynne N.G."/>
            <person name="Mansson M."/>
            <person name="Gram L."/>
        </authorList>
    </citation>
    <scope>NUCLEOTIDE SEQUENCE [LARGE SCALE GENOMIC DNA]</scope>
    <source>
        <strain evidence="1 2">DSM 6061</strain>
    </source>
</reference>
<gene>
    <name evidence="1" type="ORF">N475_08030</name>
</gene>
<comment type="caution">
    <text evidence="1">The sequence shown here is derived from an EMBL/GenBank/DDBJ whole genome shotgun (WGS) entry which is preliminary data.</text>
</comment>
<sequence>MAWRAYKAELKEIKNLDPGQVIKVKAEQCNEHGGCGSILSLSDGDKFLIQEEK</sequence>
<evidence type="ECO:0000313" key="1">
    <source>
        <dbReference type="EMBL" id="KZN45186.1"/>
    </source>
</evidence>
<accession>A0A167ABB8</accession>